<dbReference type="PROSITE" id="PS50005">
    <property type="entry name" value="TPR"/>
    <property type="match status" value="1"/>
</dbReference>
<dbReference type="Pfam" id="PF00515">
    <property type="entry name" value="TPR_1"/>
    <property type="match status" value="1"/>
</dbReference>
<dbReference type="SMART" id="SM00028">
    <property type="entry name" value="TPR"/>
    <property type="match status" value="5"/>
</dbReference>
<evidence type="ECO:0000256" key="1">
    <source>
        <dbReference type="ARBA" id="ARBA00022737"/>
    </source>
</evidence>
<evidence type="ECO:0000256" key="3">
    <source>
        <dbReference type="PROSITE-ProRule" id="PRU00339"/>
    </source>
</evidence>
<keyword evidence="6" id="KW-1185">Reference proteome</keyword>
<dbReference type="Pfam" id="PF13432">
    <property type="entry name" value="TPR_16"/>
    <property type="match status" value="1"/>
</dbReference>
<dbReference type="InterPro" id="IPR044244">
    <property type="entry name" value="TTC27/Emw1"/>
</dbReference>
<dbReference type="InterPro" id="IPR011990">
    <property type="entry name" value="TPR-like_helical_dom_sf"/>
</dbReference>
<evidence type="ECO:0000256" key="4">
    <source>
        <dbReference type="SAM" id="Coils"/>
    </source>
</evidence>
<dbReference type="Gene3D" id="1.25.40.10">
    <property type="entry name" value="Tetratricopeptide repeat domain"/>
    <property type="match status" value="1"/>
</dbReference>
<evidence type="ECO:0000313" key="5">
    <source>
        <dbReference type="EMBL" id="QBD81863.1"/>
    </source>
</evidence>
<dbReference type="Proteomes" id="UP000290365">
    <property type="component" value="Chromosome"/>
</dbReference>
<dbReference type="KEGG" id="kbs:EPA93_40175"/>
<feature type="repeat" description="TPR" evidence="3">
    <location>
        <begin position="619"/>
        <end position="652"/>
    </location>
</feature>
<dbReference type="AlphaFoldDB" id="A0A4P6K1Z8"/>
<dbReference type="RefSeq" id="WP_129892924.1">
    <property type="nucleotide sequence ID" value="NZ_CP035758.1"/>
</dbReference>
<dbReference type="PANTHER" id="PTHR16193">
    <property type="entry name" value="TETRATRICOPEPTIDE REPEAT PROTEIN 27"/>
    <property type="match status" value="1"/>
</dbReference>
<gene>
    <name evidence="5" type="ORF">EPA93_40175</name>
</gene>
<dbReference type="SUPFAM" id="SSF48452">
    <property type="entry name" value="TPR-like"/>
    <property type="match status" value="1"/>
</dbReference>
<dbReference type="PROSITE" id="PS50293">
    <property type="entry name" value="TPR_REGION"/>
    <property type="match status" value="1"/>
</dbReference>
<organism evidence="5 6">
    <name type="scientific">Ktedonosporobacter rubrisoli</name>
    <dbReference type="NCBI Taxonomy" id="2509675"/>
    <lineage>
        <taxon>Bacteria</taxon>
        <taxon>Bacillati</taxon>
        <taxon>Chloroflexota</taxon>
        <taxon>Ktedonobacteria</taxon>
        <taxon>Ktedonobacterales</taxon>
        <taxon>Ktedonosporobacteraceae</taxon>
        <taxon>Ktedonosporobacter</taxon>
    </lineage>
</organism>
<sequence length="736" mass="84313">MARKKEAEGLLSPEITHQIQSLLKVYHQIASNLHNSTDQSQVEQALTDIYKLPEQAQVALLKALAKENEVDAADIFAALNALSPLKEVRKEARRSLIRLEGSKIYPGWTPPIAHAPAIQVNIANPPRFWRGFVTQSREEGELQLILCWEQGYDYSEVRTFTFLLDYWQEGVKDTIADVNSKRRTEEQISNLRHRLTETTLIDCTLAEGKRLLEDALSVNRWRKTEPHKDYRAHLPTINSLILEASDIGEDRGLTFINPELQDQEVAINFLGAWSMGDYGLTYDLLSHDNNLSHEQPREEWIELHRSWADEAHPANLQLGFVRERERTQSALWLPTSSVSGISPRKEVEIGWSLELAETPLSGTLQEMPLGTAVNKETGRHWFWTSYTLVREQDVWRIQRINDEGVNIQSLPIAELQKRIQEYREAIDKLVQQREANLQTMMEELSWRITQLLHFHDALIAKLPLDRQVYEDAYSSAVLAGNPERTACYLERLAQRFPENRGNVLRRLGSTLAGLAYNFDTPETNKRQEHLLKRAEEVLHESIEAQDIPLGHILLAELLISQNRNDEAEAEFQRAKAMQPTTEDEGAIEAGLGNVAMRRERMDEAIQHYRRVAELDAGYPGIWFNLGFAHRLLGHFEEAEANYQRAVQVEPNDIRSYSELTAIYMNQQDKQKARAIMEQGVQANPSSAHLHALLASVLFEQGDQRGAQRQIERAESLDPNLEIVQSVRQYMNASKKR</sequence>
<dbReference type="PANTHER" id="PTHR16193:SF0">
    <property type="entry name" value="TETRATRICOPEPTIDE REPEAT PROTEIN 27"/>
    <property type="match status" value="1"/>
</dbReference>
<dbReference type="OrthoDB" id="137282at2"/>
<evidence type="ECO:0000256" key="2">
    <source>
        <dbReference type="ARBA" id="ARBA00022803"/>
    </source>
</evidence>
<keyword evidence="4" id="KW-0175">Coiled coil</keyword>
<proteinExistence type="predicted"/>
<feature type="coiled-coil region" evidence="4">
    <location>
        <begin position="412"/>
        <end position="439"/>
    </location>
</feature>
<evidence type="ECO:0000313" key="6">
    <source>
        <dbReference type="Proteomes" id="UP000290365"/>
    </source>
</evidence>
<keyword evidence="2 3" id="KW-0802">TPR repeat</keyword>
<keyword evidence="1" id="KW-0677">Repeat</keyword>
<reference evidence="5 6" key="1">
    <citation type="submission" date="2019-01" db="EMBL/GenBank/DDBJ databases">
        <title>Ktedonosporobacter rubrisoli SCAWS-G2.</title>
        <authorList>
            <person name="Huang Y."/>
            <person name="Yan B."/>
        </authorList>
    </citation>
    <scope>NUCLEOTIDE SEQUENCE [LARGE SCALE GENOMIC DNA]</scope>
    <source>
        <strain evidence="5 6">SCAWS-G2</strain>
    </source>
</reference>
<accession>A0A4P6K1Z8</accession>
<name>A0A4P6K1Z8_KTERU</name>
<dbReference type="EMBL" id="CP035758">
    <property type="protein sequence ID" value="QBD81863.1"/>
    <property type="molecule type" value="Genomic_DNA"/>
</dbReference>
<protein>
    <submittedName>
        <fullName evidence="5">Tetratricopeptide repeat protein</fullName>
    </submittedName>
</protein>
<dbReference type="InterPro" id="IPR019734">
    <property type="entry name" value="TPR_rpt"/>
</dbReference>